<keyword evidence="7" id="KW-1185">Reference proteome</keyword>
<dbReference type="RefSeq" id="XP_064656662.1">
    <property type="nucleotide sequence ID" value="XM_064804820.1"/>
</dbReference>
<sequence>MRLHLLPLTLLAALTPSILAAPKITSPAPGASISAGSITVEWTDDGDDPSLSQFQSYTLTLWVGGNSPSNSAGLVAIGPQGNKLPSSGQVTGTIDPTITASLANGFYIQMIATAKTGTVTANSGRFSLTGMTGSPQSAAIRKAVSALGSSNASPPDVNGVAGAAPVASVPAAVPAPADGAFDVAYTMQTGLTRYAPMQGVPPTKITVKDFKPLFPTSAYTVATTWLARPTIVTTVTESQTFTRKQSVNQAKAQEQPTPNNDMQKFLKRWKD</sequence>
<protein>
    <submittedName>
        <fullName evidence="6">Cell wall synthesis protein kre9</fullName>
    </submittedName>
</protein>
<dbReference type="AlphaFoldDB" id="A0AAV9P4G7"/>
<evidence type="ECO:0000313" key="6">
    <source>
        <dbReference type="EMBL" id="KAK5166854.1"/>
    </source>
</evidence>
<dbReference type="PANTHER" id="PTHR28154:SF1">
    <property type="entry name" value="CELL WALL SYNTHESIS PROTEIN KNH1-RELATED"/>
    <property type="match status" value="1"/>
</dbReference>
<evidence type="ECO:0000259" key="5">
    <source>
        <dbReference type="Pfam" id="PF10342"/>
    </source>
</evidence>
<dbReference type="GO" id="GO:0042546">
    <property type="term" value="P:cell wall biogenesis"/>
    <property type="evidence" value="ECO:0007669"/>
    <property type="project" value="InterPro"/>
</dbReference>
<dbReference type="EMBL" id="JAVRRT010000012">
    <property type="protein sequence ID" value="KAK5166854.1"/>
    <property type="molecule type" value="Genomic_DNA"/>
</dbReference>
<comment type="caution">
    <text evidence="6">The sequence shown here is derived from an EMBL/GenBank/DDBJ whole genome shotgun (WGS) entry which is preliminary data.</text>
</comment>
<gene>
    <name evidence="6" type="primary">KRE9_2</name>
    <name evidence="6" type="ORF">LTR77_007583</name>
</gene>
<feature type="chain" id="PRO_5043530171" evidence="3">
    <location>
        <begin position="21"/>
        <end position="271"/>
    </location>
</feature>
<feature type="domain" description="Yeast cell wall synthesis Kre9/Knh1 C-terminal" evidence="4">
    <location>
        <begin position="180"/>
        <end position="261"/>
    </location>
</feature>
<proteinExistence type="predicted"/>
<evidence type="ECO:0000313" key="7">
    <source>
        <dbReference type="Proteomes" id="UP001337655"/>
    </source>
</evidence>
<organism evidence="6 7">
    <name type="scientific">Saxophila tyrrhenica</name>
    <dbReference type="NCBI Taxonomy" id="1690608"/>
    <lineage>
        <taxon>Eukaryota</taxon>
        <taxon>Fungi</taxon>
        <taxon>Dikarya</taxon>
        <taxon>Ascomycota</taxon>
        <taxon>Pezizomycotina</taxon>
        <taxon>Dothideomycetes</taxon>
        <taxon>Dothideomycetidae</taxon>
        <taxon>Mycosphaerellales</taxon>
        <taxon>Extremaceae</taxon>
        <taxon>Saxophila</taxon>
    </lineage>
</organism>
<dbReference type="GO" id="GO:0031505">
    <property type="term" value="P:fungal-type cell wall organization"/>
    <property type="evidence" value="ECO:0007669"/>
    <property type="project" value="TreeGrafter"/>
</dbReference>
<feature type="region of interest" description="Disordered" evidence="2">
    <location>
        <begin position="244"/>
        <end position="271"/>
    </location>
</feature>
<evidence type="ECO:0000256" key="1">
    <source>
        <dbReference type="ARBA" id="ARBA00022729"/>
    </source>
</evidence>
<evidence type="ECO:0000259" key="4">
    <source>
        <dbReference type="Pfam" id="PF05390"/>
    </source>
</evidence>
<dbReference type="InterPro" id="IPR018466">
    <property type="entry name" value="Kre9/Knh1-like_N"/>
</dbReference>
<dbReference type="InterPro" id="IPR008659">
    <property type="entry name" value="Kre9/Knh1_C"/>
</dbReference>
<evidence type="ECO:0000256" key="2">
    <source>
        <dbReference type="SAM" id="MobiDB-lite"/>
    </source>
</evidence>
<dbReference type="Pfam" id="PF10342">
    <property type="entry name" value="Kre9_KNH"/>
    <property type="match status" value="1"/>
</dbReference>
<feature type="domain" description="Yeast cell wall synthesis Kre9/Knh1-like N-terminal" evidence="5">
    <location>
        <begin position="26"/>
        <end position="128"/>
    </location>
</feature>
<dbReference type="GeneID" id="89928919"/>
<evidence type="ECO:0000256" key="3">
    <source>
        <dbReference type="SAM" id="SignalP"/>
    </source>
</evidence>
<accession>A0AAV9P4G7</accession>
<dbReference type="GO" id="GO:0005576">
    <property type="term" value="C:extracellular region"/>
    <property type="evidence" value="ECO:0007669"/>
    <property type="project" value="TreeGrafter"/>
</dbReference>
<feature type="signal peptide" evidence="3">
    <location>
        <begin position="1"/>
        <end position="20"/>
    </location>
</feature>
<dbReference type="GO" id="GO:0006078">
    <property type="term" value="P:(1-&gt;6)-beta-D-glucan biosynthetic process"/>
    <property type="evidence" value="ECO:0007669"/>
    <property type="project" value="InterPro"/>
</dbReference>
<name>A0AAV9P4G7_9PEZI</name>
<feature type="compositionally biased region" description="Polar residues" evidence="2">
    <location>
        <begin position="244"/>
        <end position="262"/>
    </location>
</feature>
<keyword evidence="1 3" id="KW-0732">Signal</keyword>
<dbReference type="InterPro" id="IPR045328">
    <property type="entry name" value="Kre9/Knh1"/>
</dbReference>
<dbReference type="Proteomes" id="UP001337655">
    <property type="component" value="Unassembled WGS sequence"/>
</dbReference>
<reference evidence="6 7" key="1">
    <citation type="submission" date="2023-08" db="EMBL/GenBank/DDBJ databases">
        <title>Black Yeasts Isolated from many extreme environments.</title>
        <authorList>
            <person name="Coleine C."/>
            <person name="Stajich J.E."/>
            <person name="Selbmann L."/>
        </authorList>
    </citation>
    <scope>NUCLEOTIDE SEQUENCE [LARGE SCALE GENOMIC DNA]</scope>
    <source>
        <strain evidence="6 7">CCFEE 5935</strain>
    </source>
</reference>
<dbReference type="Pfam" id="PF05390">
    <property type="entry name" value="Kre9_KNH1_C"/>
    <property type="match status" value="1"/>
</dbReference>
<dbReference type="PANTHER" id="PTHR28154">
    <property type="entry name" value="CELL WALL SYNTHESIS PROTEIN KNH1-RELATED"/>
    <property type="match status" value="1"/>
</dbReference>